<keyword evidence="2" id="KW-1185">Reference proteome</keyword>
<gene>
    <name evidence="1" type="ORF">LIPSTDRAFT_73865</name>
</gene>
<sequence>MAQFINICRQNSWNLVTCTKPASDFNNSTLPLPGVSKFHRNAADTVNLHKTDSRVCPNHPPKSDQRHVSCSRETFFDPRNWMSHFGFQFVAL</sequence>
<dbReference type="AlphaFoldDB" id="A0A1E3Q0W1"/>
<name>A0A1E3Q0W1_LIPST</name>
<evidence type="ECO:0000313" key="1">
    <source>
        <dbReference type="EMBL" id="ODQ71240.1"/>
    </source>
</evidence>
<organism evidence="1 2">
    <name type="scientific">Lipomyces starkeyi NRRL Y-11557</name>
    <dbReference type="NCBI Taxonomy" id="675824"/>
    <lineage>
        <taxon>Eukaryota</taxon>
        <taxon>Fungi</taxon>
        <taxon>Dikarya</taxon>
        <taxon>Ascomycota</taxon>
        <taxon>Saccharomycotina</taxon>
        <taxon>Lipomycetes</taxon>
        <taxon>Lipomycetales</taxon>
        <taxon>Lipomycetaceae</taxon>
        <taxon>Lipomyces</taxon>
    </lineage>
</organism>
<accession>A0A1E3Q0W1</accession>
<dbReference type="EMBL" id="KV454298">
    <property type="protein sequence ID" value="ODQ71240.1"/>
    <property type="molecule type" value="Genomic_DNA"/>
</dbReference>
<protein>
    <submittedName>
        <fullName evidence="1">Uncharacterized protein</fullName>
    </submittedName>
</protein>
<dbReference type="Proteomes" id="UP000094385">
    <property type="component" value="Unassembled WGS sequence"/>
</dbReference>
<evidence type="ECO:0000313" key="2">
    <source>
        <dbReference type="Proteomes" id="UP000094385"/>
    </source>
</evidence>
<proteinExistence type="predicted"/>
<reference evidence="1 2" key="1">
    <citation type="journal article" date="2016" name="Proc. Natl. Acad. Sci. U.S.A.">
        <title>Comparative genomics of biotechnologically important yeasts.</title>
        <authorList>
            <person name="Riley R."/>
            <person name="Haridas S."/>
            <person name="Wolfe K.H."/>
            <person name="Lopes M.R."/>
            <person name="Hittinger C.T."/>
            <person name="Goeker M."/>
            <person name="Salamov A.A."/>
            <person name="Wisecaver J.H."/>
            <person name="Long T.M."/>
            <person name="Calvey C.H."/>
            <person name="Aerts A.L."/>
            <person name="Barry K.W."/>
            <person name="Choi C."/>
            <person name="Clum A."/>
            <person name="Coughlan A.Y."/>
            <person name="Deshpande S."/>
            <person name="Douglass A.P."/>
            <person name="Hanson S.J."/>
            <person name="Klenk H.-P."/>
            <person name="LaButti K.M."/>
            <person name="Lapidus A."/>
            <person name="Lindquist E.A."/>
            <person name="Lipzen A.M."/>
            <person name="Meier-Kolthoff J.P."/>
            <person name="Ohm R.A."/>
            <person name="Otillar R.P."/>
            <person name="Pangilinan J.L."/>
            <person name="Peng Y."/>
            <person name="Rokas A."/>
            <person name="Rosa C.A."/>
            <person name="Scheuner C."/>
            <person name="Sibirny A.A."/>
            <person name="Slot J.C."/>
            <person name="Stielow J.B."/>
            <person name="Sun H."/>
            <person name="Kurtzman C.P."/>
            <person name="Blackwell M."/>
            <person name="Grigoriev I.V."/>
            <person name="Jeffries T.W."/>
        </authorList>
    </citation>
    <scope>NUCLEOTIDE SEQUENCE [LARGE SCALE GENOMIC DNA]</scope>
    <source>
        <strain evidence="1 2">NRRL Y-11557</strain>
    </source>
</reference>